<name>A0ABQ6SJR3_9PAST</name>
<reference evidence="1 2" key="1">
    <citation type="submission" date="2019-09" db="EMBL/GenBank/DDBJ databases">
        <title>Haemophilus seminale sp. nov., isolated from human semen.</title>
        <authorList>
            <person name="Zheng M."/>
        </authorList>
    </citation>
    <scope>NUCLEOTIDE SEQUENCE [LARGE SCALE GENOMIC DNA]</scope>
    <source>
        <strain evidence="1 2">SZY H2</strain>
    </source>
</reference>
<organism evidence="1 2">
    <name type="scientific">Haemophilus seminalis</name>
    <dbReference type="NCBI Taxonomy" id="2582921"/>
    <lineage>
        <taxon>Bacteria</taxon>
        <taxon>Pseudomonadati</taxon>
        <taxon>Pseudomonadota</taxon>
        <taxon>Gammaproteobacteria</taxon>
        <taxon>Pasteurellales</taxon>
        <taxon>Pasteurellaceae</taxon>
        <taxon>Haemophilus</taxon>
    </lineage>
</organism>
<dbReference type="Proteomes" id="UP000324828">
    <property type="component" value="Unassembled WGS sequence"/>
</dbReference>
<gene>
    <name evidence="1" type="ORF">F2S80_09160</name>
</gene>
<keyword evidence="2" id="KW-1185">Reference proteome</keyword>
<evidence type="ECO:0000313" key="2">
    <source>
        <dbReference type="Proteomes" id="UP000324828"/>
    </source>
</evidence>
<protein>
    <submittedName>
        <fullName evidence="1">Cystathionine beta-lyase</fullName>
    </submittedName>
</protein>
<comment type="caution">
    <text evidence="1">The sequence shown here is derived from an EMBL/GenBank/DDBJ whole genome shotgun (WGS) entry which is preliminary data.</text>
</comment>
<proteinExistence type="predicted"/>
<dbReference type="EMBL" id="VXDF01000008">
    <property type="protein sequence ID" value="KAA5522512.1"/>
    <property type="molecule type" value="Genomic_DNA"/>
</dbReference>
<sequence>MGNGGILAYFGFISGRPDSLRGISPFMSLFSNRFKHVPTKELEGIL</sequence>
<evidence type="ECO:0000313" key="1">
    <source>
        <dbReference type="EMBL" id="KAA5522512.1"/>
    </source>
</evidence>
<accession>A0ABQ6SJR3</accession>